<evidence type="ECO:0000256" key="6">
    <source>
        <dbReference type="ARBA" id="ARBA00018569"/>
    </source>
</evidence>
<evidence type="ECO:0000313" key="13">
    <source>
        <dbReference type="EMBL" id="CRX36959.1"/>
    </source>
</evidence>
<comment type="pathway">
    <text evidence="3">Carbohydrate metabolism; galactose metabolism.</text>
</comment>
<dbReference type="InterPro" id="IPR036291">
    <property type="entry name" value="NAD(P)-bd_dom_sf"/>
</dbReference>
<dbReference type="EMBL" id="CWGI01000001">
    <property type="protein sequence ID" value="CRX36959.1"/>
    <property type="molecule type" value="Genomic_DNA"/>
</dbReference>
<sequence>MEKKTILVTGGLGYIGKNITNLLLKNNFKVIVIDNLENSFKHKFKENNYDFIKIDILDLNKLNNVFQENKIDIIIHTAGMTKVNESEKKPLKYFDVNVSGTINILKMMEKFKIKFLIFSSSAAVYGNPKRIPIKEDDLKNPINVYGLTKLIDEKMIIKSEIYGIKSIIFRYFNVAGKNTENNLFYNPRGDVTHLFPSIKEVINNKKEKLIIYGNNYNTKDKTCIRDYIHIDDLAYAHLLAINYLFKYQKSEIFNLGSKNKYSNLEIVKLAEKVIKNKINYVISENKRKGDPDILFANTKNIEKKLKFYPKKNIINVLTDELN</sequence>
<comment type="cofactor">
    <cofactor evidence="2">
        <name>NAD(+)</name>
        <dbReference type="ChEBI" id="CHEBI:57540"/>
    </cofactor>
</comment>
<dbReference type="NCBIfam" id="TIGR01179">
    <property type="entry name" value="galE"/>
    <property type="match status" value="1"/>
</dbReference>
<dbReference type="Pfam" id="PF01370">
    <property type="entry name" value="Epimerase"/>
    <property type="match status" value="1"/>
</dbReference>
<dbReference type="Gene3D" id="3.90.25.10">
    <property type="entry name" value="UDP-galactose 4-epimerase, domain 1"/>
    <property type="match status" value="1"/>
</dbReference>
<evidence type="ECO:0000256" key="1">
    <source>
        <dbReference type="ARBA" id="ARBA00000083"/>
    </source>
</evidence>
<gene>
    <name evidence="13" type="ORF">HEPPS_01590</name>
</gene>
<name>A0A0G7ZN66_9MOLU</name>
<protein>
    <recommendedName>
        <fullName evidence="6">UDP-glucose 4-epimerase</fullName>
        <ecNumber evidence="5">5.1.3.2</ecNumber>
    </recommendedName>
    <alternativeName>
        <fullName evidence="11">Galactowaldenase</fullName>
    </alternativeName>
    <alternativeName>
        <fullName evidence="10">UDP-galactose 4-epimerase</fullName>
    </alternativeName>
</protein>
<dbReference type="AlphaFoldDB" id="A0A0G7ZN66"/>
<organism evidence="13 14">
    <name type="scientific">Candidatus Hepatoplasma crinochetorum</name>
    <dbReference type="NCBI Taxonomy" id="295596"/>
    <lineage>
        <taxon>Bacteria</taxon>
        <taxon>Bacillati</taxon>
        <taxon>Mycoplasmatota</taxon>
        <taxon>Mollicutes</taxon>
        <taxon>Candidatus Hepatoplasmataceae</taxon>
        <taxon>Candidatus Hepatoplasma</taxon>
    </lineage>
</organism>
<keyword evidence="7" id="KW-0520">NAD</keyword>
<dbReference type="PANTHER" id="PTHR43725">
    <property type="entry name" value="UDP-GLUCOSE 4-EPIMERASE"/>
    <property type="match status" value="1"/>
</dbReference>
<dbReference type="InterPro" id="IPR005886">
    <property type="entry name" value="UDP_G4E"/>
</dbReference>
<evidence type="ECO:0000256" key="5">
    <source>
        <dbReference type="ARBA" id="ARBA00013189"/>
    </source>
</evidence>
<evidence type="ECO:0000313" key="14">
    <source>
        <dbReference type="Proteomes" id="UP000242141"/>
    </source>
</evidence>
<evidence type="ECO:0000256" key="3">
    <source>
        <dbReference type="ARBA" id="ARBA00004947"/>
    </source>
</evidence>
<accession>A0A0G7ZN66</accession>
<feature type="domain" description="NAD-dependent epimerase/dehydratase" evidence="12">
    <location>
        <begin position="6"/>
        <end position="256"/>
    </location>
</feature>
<dbReference type="Proteomes" id="UP000242141">
    <property type="component" value="Unassembled WGS sequence"/>
</dbReference>
<reference evidence="14" key="1">
    <citation type="submission" date="2015-05" db="EMBL/GenBank/DDBJ databases">
        <authorList>
            <person name="Collingro A."/>
        </authorList>
    </citation>
    <scope>NUCLEOTIDE SEQUENCE [LARGE SCALE GENOMIC DNA]</scope>
    <source>
        <strain evidence="14">Ps</strain>
    </source>
</reference>
<proteinExistence type="inferred from homology"/>
<dbReference type="SUPFAM" id="SSF51735">
    <property type="entry name" value="NAD(P)-binding Rossmann-fold domains"/>
    <property type="match status" value="1"/>
</dbReference>
<evidence type="ECO:0000256" key="10">
    <source>
        <dbReference type="ARBA" id="ARBA00031367"/>
    </source>
</evidence>
<dbReference type="PANTHER" id="PTHR43725:SF53">
    <property type="entry name" value="UDP-ARABINOSE 4-EPIMERASE 1"/>
    <property type="match status" value="1"/>
</dbReference>
<keyword evidence="14" id="KW-1185">Reference proteome</keyword>
<evidence type="ECO:0000256" key="2">
    <source>
        <dbReference type="ARBA" id="ARBA00001911"/>
    </source>
</evidence>
<dbReference type="UniPathway" id="UPA00214"/>
<evidence type="ECO:0000256" key="8">
    <source>
        <dbReference type="ARBA" id="ARBA00023235"/>
    </source>
</evidence>
<evidence type="ECO:0000259" key="12">
    <source>
        <dbReference type="Pfam" id="PF01370"/>
    </source>
</evidence>
<comment type="similarity">
    <text evidence="4">Belongs to the NAD(P)-dependent epimerase/dehydratase family.</text>
</comment>
<comment type="catalytic activity">
    <reaction evidence="1">
        <text>UDP-alpha-D-glucose = UDP-alpha-D-galactose</text>
        <dbReference type="Rhea" id="RHEA:22168"/>
        <dbReference type="ChEBI" id="CHEBI:58885"/>
        <dbReference type="ChEBI" id="CHEBI:66914"/>
        <dbReference type="EC" id="5.1.3.2"/>
    </reaction>
</comment>
<evidence type="ECO:0000256" key="7">
    <source>
        <dbReference type="ARBA" id="ARBA00023027"/>
    </source>
</evidence>
<evidence type="ECO:0000256" key="4">
    <source>
        <dbReference type="ARBA" id="ARBA00007637"/>
    </source>
</evidence>
<dbReference type="InterPro" id="IPR001509">
    <property type="entry name" value="Epimerase_deHydtase"/>
</dbReference>
<evidence type="ECO:0000256" key="9">
    <source>
        <dbReference type="ARBA" id="ARBA00023277"/>
    </source>
</evidence>
<dbReference type="GO" id="GO:0033499">
    <property type="term" value="P:galactose catabolic process via UDP-galactose, Leloir pathway"/>
    <property type="evidence" value="ECO:0007669"/>
    <property type="project" value="TreeGrafter"/>
</dbReference>
<dbReference type="EC" id="5.1.3.2" evidence="5"/>
<evidence type="ECO:0000256" key="11">
    <source>
        <dbReference type="ARBA" id="ARBA00033067"/>
    </source>
</evidence>
<keyword evidence="9" id="KW-0119">Carbohydrate metabolism</keyword>
<keyword evidence="8" id="KW-0413">Isomerase</keyword>
<dbReference type="GO" id="GO:0003978">
    <property type="term" value="F:UDP-glucose 4-epimerase activity"/>
    <property type="evidence" value="ECO:0007669"/>
    <property type="project" value="UniProtKB-EC"/>
</dbReference>
<dbReference type="Gene3D" id="3.40.50.720">
    <property type="entry name" value="NAD(P)-binding Rossmann-like Domain"/>
    <property type="match status" value="1"/>
</dbReference>